<dbReference type="EMBL" id="FJOG01000009">
    <property type="protein sequence ID" value="CZR56831.1"/>
    <property type="molecule type" value="Genomic_DNA"/>
</dbReference>
<evidence type="ECO:0000256" key="4">
    <source>
        <dbReference type="SAM" id="MobiDB-lite"/>
    </source>
</evidence>
<comment type="similarity">
    <text evidence="1 3">Belongs to the type-B carboxylesterase/lipase family.</text>
</comment>
<keyword evidence="7" id="KW-1185">Reference proteome</keyword>
<dbReference type="EC" id="3.1.1.-" evidence="3"/>
<dbReference type="Gene3D" id="3.40.50.1820">
    <property type="entry name" value="alpha/beta hydrolase"/>
    <property type="match status" value="2"/>
</dbReference>
<dbReference type="InterPro" id="IPR029058">
    <property type="entry name" value="AB_hydrolase_fold"/>
</dbReference>
<proteinExistence type="inferred from homology"/>
<keyword evidence="2 3" id="KW-0378">Hydrolase</keyword>
<dbReference type="AlphaFoldDB" id="A0A1L7WVP2"/>
<dbReference type="Pfam" id="PF00135">
    <property type="entry name" value="COesterase"/>
    <property type="match status" value="1"/>
</dbReference>
<organism evidence="6 7">
    <name type="scientific">Phialocephala subalpina</name>
    <dbReference type="NCBI Taxonomy" id="576137"/>
    <lineage>
        <taxon>Eukaryota</taxon>
        <taxon>Fungi</taxon>
        <taxon>Dikarya</taxon>
        <taxon>Ascomycota</taxon>
        <taxon>Pezizomycotina</taxon>
        <taxon>Leotiomycetes</taxon>
        <taxon>Helotiales</taxon>
        <taxon>Mollisiaceae</taxon>
        <taxon>Phialocephala</taxon>
        <taxon>Phialocephala fortinii species complex</taxon>
    </lineage>
</organism>
<evidence type="ECO:0000256" key="1">
    <source>
        <dbReference type="ARBA" id="ARBA00005964"/>
    </source>
</evidence>
<keyword evidence="3" id="KW-0732">Signal</keyword>
<dbReference type="STRING" id="576137.A0A1L7WVP2"/>
<dbReference type="GO" id="GO:0052689">
    <property type="term" value="F:carboxylic ester hydrolase activity"/>
    <property type="evidence" value="ECO:0007669"/>
    <property type="project" value="TreeGrafter"/>
</dbReference>
<feature type="domain" description="Carboxylesterase type B" evidence="5">
    <location>
        <begin position="34"/>
        <end position="368"/>
    </location>
</feature>
<accession>A0A1L7WVP2</accession>
<dbReference type="PROSITE" id="PS00122">
    <property type="entry name" value="CARBOXYLESTERASE_B_1"/>
    <property type="match status" value="1"/>
</dbReference>
<evidence type="ECO:0000256" key="3">
    <source>
        <dbReference type="RuleBase" id="RU361235"/>
    </source>
</evidence>
<protein>
    <recommendedName>
        <fullName evidence="3">Carboxylic ester hydrolase</fullName>
        <ecNumber evidence="3">3.1.1.-</ecNumber>
    </recommendedName>
</protein>
<evidence type="ECO:0000259" key="5">
    <source>
        <dbReference type="Pfam" id="PF00135"/>
    </source>
</evidence>
<reference evidence="6 7" key="1">
    <citation type="submission" date="2016-03" db="EMBL/GenBank/DDBJ databases">
        <authorList>
            <person name="Ploux O."/>
        </authorList>
    </citation>
    <scope>NUCLEOTIDE SEQUENCE [LARGE SCALE GENOMIC DNA]</scope>
    <source>
        <strain evidence="6 7">UAMH 11012</strain>
    </source>
</reference>
<dbReference type="InterPro" id="IPR019826">
    <property type="entry name" value="Carboxylesterase_B_AS"/>
</dbReference>
<dbReference type="PANTHER" id="PTHR43918">
    <property type="entry name" value="ACETYLCHOLINESTERASE"/>
    <property type="match status" value="1"/>
</dbReference>
<feature type="chain" id="PRO_5011810515" description="Carboxylic ester hydrolase" evidence="3">
    <location>
        <begin position="18"/>
        <end position="588"/>
    </location>
</feature>
<sequence>MKSSILMTLTAAASISAFSIQIAERQSTNWTVGQVVQTSSGPVNGHAAKNDSQVSEYLGIPYAQAPVGDLRFAAPVKFTGNSSLNGSSFGFSCPVRQSSSNYTLQGLAAANVTAVGVSVFTLLGTPNNYSEDCLSLNVWTKPQTGDAKKAVLVWIYGGGFTSGSSAVPGYNGANIAELEDVVVVSMNYRLSILGFPGSPSSPNNLAFLDQRLAVEWVRDNIENFGGDPSRITLFGQSAGGASVDFYSYAWDSDPIAAGFIPESGNVFGWGLPNSKASGAAAWFNVSGTLGCGDASSDPADVLSCMRKQNYTAILNAIPPSTGTGSILGLFGPTVDETVVFSNYSQRTPANRPMLIGNNNYEAGIFRTEFAIAGTFFSDAFWDDFNLQEFTCPIGIRANASVAANNPTWRYRYFGVFPDMAISSEAGTYHIAEVPILFDTVPASPGPTEEEISIANYMRGAWAAFAKDPVSGLTNYGWPTYNTSQDTLIRLAYDNVTGPNLINPYRYDADCIFVNVSSTDSSISPALPDLGANVTPTGNSSSALPSKTSSGSASGTSSTGIATSTSNAGGKLEVSIWVGVTALVAASLL</sequence>
<feature type="compositionally biased region" description="Low complexity" evidence="4">
    <location>
        <begin position="539"/>
        <end position="563"/>
    </location>
</feature>
<feature type="region of interest" description="Disordered" evidence="4">
    <location>
        <begin position="533"/>
        <end position="563"/>
    </location>
</feature>
<gene>
    <name evidence="6" type="ORF">PAC_06720</name>
</gene>
<dbReference type="InterPro" id="IPR050654">
    <property type="entry name" value="AChE-related_enzymes"/>
</dbReference>
<dbReference type="OrthoDB" id="408631at2759"/>
<dbReference type="Proteomes" id="UP000184330">
    <property type="component" value="Unassembled WGS sequence"/>
</dbReference>
<dbReference type="PANTHER" id="PTHR43918:SF4">
    <property type="entry name" value="CARBOXYLIC ESTER HYDROLASE"/>
    <property type="match status" value="1"/>
</dbReference>
<evidence type="ECO:0000313" key="7">
    <source>
        <dbReference type="Proteomes" id="UP000184330"/>
    </source>
</evidence>
<dbReference type="SUPFAM" id="SSF53474">
    <property type="entry name" value="alpha/beta-Hydrolases"/>
    <property type="match status" value="1"/>
</dbReference>
<evidence type="ECO:0000256" key="2">
    <source>
        <dbReference type="ARBA" id="ARBA00022801"/>
    </source>
</evidence>
<feature type="signal peptide" evidence="3">
    <location>
        <begin position="1"/>
        <end position="17"/>
    </location>
</feature>
<name>A0A1L7WVP2_9HELO</name>
<evidence type="ECO:0000313" key="6">
    <source>
        <dbReference type="EMBL" id="CZR56831.1"/>
    </source>
</evidence>
<dbReference type="InterPro" id="IPR002018">
    <property type="entry name" value="CarbesteraseB"/>
</dbReference>